<dbReference type="KEGG" id="vck:PG915_23840"/>
<dbReference type="EMBL" id="CP115921">
    <property type="protein sequence ID" value="XCD18299.1"/>
    <property type="molecule type" value="Genomic_DNA"/>
</dbReference>
<organism evidence="1">
    <name type="scientific">Vibrio chaetopteri</name>
    <dbReference type="NCBI Taxonomy" id="3016528"/>
    <lineage>
        <taxon>Bacteria</taxon>
        <taxon>Pseudomonadati</taxon>
        <taxon>Pseudomonadota</taxon>
        <taxon>Gammaproteobacteria</taxon>
        <taxon>Vibrionales</taxon>
        <taxon>Vibrionaceae</taxon>
        <taxon>Vibrio</taxon>
    </lineage>
</organism>
<dbReference type="RefSeq" id="WP_353499446.1">
    <property type="nucleotide sequence ID" value="NZ_CP115921.1"/>
</dbReference>
<evidence type="ECO:0000313" key="1">
    <source>
        <dbReference type="EMBL" id="XCD18299.1"/>
    </source>
</evidence>
<proteinExistence type="predicted"/>
<dbReference type="AlphaFoldDB" id="A0AAU8BPH5"/>
<name>A0AAU8BPH5_9VIBR</name>
<gene>
    <name evidence="1" type="ORF">PG915_23840</name>
</gene>
<sequence>MRLDTMKRPHFVSTPIFVSALVADKKVTTATKSGLATQTTLASPLERERVALVKQRQQRGGFSA</sequence>
<protein>
    <submittedName>
        <fullName evidence="1">Uncharacterized protein</fullName>
    </submittedName>
</protein>
<reference evidence="1" key="1">
    <citation type="submission" date="2023-01" db="EMBL/GenBank/DDBJ databases">
        <title>Vibrio sp. CB1-14 genome sequencing.</title>
        <authorList>
            <person name="Otstavnykh N."/>
            <person name="Isaeva M."/>
            <person name="Meleshko D."/>
        </authorList>
    </citation>
    <scope>NUCLEOTIDE SEQUENCE</scope>
    <source>
        <strain evidence="1">CB1-14</strain>
    </source>
</reference>
<accession>A0AAU8BPH5</accession>